<feature type="region of interest" description="Disordered" evidence="2">
    <location>
        <begin position="258"/>
        <end position="285"/>
    </location>
</feature>
<feature type="transmembrane region" description="Helical" evidence="1">
    <location>
        <begin position="113"/>
        <end position="133"/>
    </location>
</feature>
<dbReference type="PANTHER" id="PTHR35152">
    <property type="entry name" value="DOMAIN SIGNALLING PROTEIN, PUTATIVE (AFU_ORTHOLOGUE AFUA_5G11310)-RELATED"/>
    <property type="match status" value="1"/>
</dbReference>
<evidence type="ECO:0000256" key="1">
    <source>
        <dbReference type="PROSITE-ProRule" id="PRU00244"/>
    </source>
</evidence>
<feature type="transmembrane region" description="Helical" evidence="1">
    <location>
        <begin position="6"/>
        <end position="29"/>
    </location>
</feature>
<evidence type="ECO:0000313" key="4">
    <source>
        <dbReference type="EMBL" id="NKY84947.1"/>
    </source>
</evidence>
<dbReference type="AlphaFoldDB" id="A0A7X6LUW9"/>
<organism evidence="4 5">
    <name type="scientific">Nocardia veterana</name>
    <dbReference type="NCBI Taxonomy" id="132249"/>
    <lineage>
        <taxon>Bacteria</taxon>
        <taxon>Bacillati</taxon>
        <taxon>Actinomycetota</taxon>
        <taxon>Actinomycetes</taxon>
        <taxon>Mycobacteriales</taxon>
        <taxon>Nocardiaceae</taxon>
        <taxon>Nocardia</taxon>
    </lineage>
</organism>
<proteinExistence type="predicted"/>
<feature type="transmembrane region" description="Helical" evidence="1">
    <location>
        <begin position="41"/>
        <end position="62"/>
    </location>
</feature>
<feature type="transmembrane region" description="Helical" evidence="1">
    <location>
        <begin position="82"/>
        <end position="101"/>
    </location>
</feature>
<keyword evidence="1" id="KW-0812">Transmembrane</keyword>
<dbReference type="EMBL" id="JAAXPE010000003">
    <property type="protein sequence ID" value="NKY84947.1"/>
    <property type="molecule type" value="Genomic_DNA"/>
</dbReference>
<feature type="transmembrane region" description="Helical" evidence="1">
    <location>
        <begin position="209"/>
        <end position="234"/>
    </location>
</feature>
<sequence>MNYFTMGYWVLGLAFGVSAAGAVVALACIRQSTLSVTARFRMVWLTAAAVSIGGVGTWLAVYVSMLGIGVSSGEVRYDVTRLVVGAVIAVAGVLAGLVIAGRAGALPRVVGGGVVMGVGIGVMHMLAMGAIRVRGSVEVNIWLSLAAAVLAVAASVGLVWATTRLRAMVALAGVALLYALAVTAMHYLGQAGVHVDLDAAVGQPTGEDLFTLFVPVFVMGTLSLAVPITAVLVAPDRTGTTRSRQLAQAAQAAKNAAAQGNSVAGGSAGGQAPARPTGRTPQPVG</sequence>
<keyword evidence="1" id="KW-0472">Membrane</keyword>
<evidence type="ECO:0000313" key="5">
    <source>
        <dbReference type="Proteomes" id="UP000523447"/>
    </source>
</evidence>
<keyword evidence="1" id="KW-1133">Transmembrane helix</keyword>
<feature type="transmembrane region" description="Helical" evidence="1">
    <location>
        <begin position="168"/>
        <end position="189"/>
    </location>
</feature>
<dbReference type="InterPro" id="IPR005330">
    <property type="entry name" value="MHYT_dom"/>
</dbReference>
<dbReference type="PANTHER" id="PTHR35152:SF1">
    <property type="entry name" value="DOMAIN SIGNALLING PROTEIN, PUTATIVE (AFU_ORTHOLOGUE AFUA_5G11310)-RELATED"/>
    <property type="match status" value="1"/>
</dbReference>
<feature type="transmembrane region" description="Helical" evidence="1">
    <location>
        <begin position="139"/>
        <end position="161"/>
    </location>
</feature>
<dbReference type="RefSeq" id="WP_051031916.1">
    <property type="nucleotide sequence ID" value="NZ_CAWPHS010000023.1"/>
</dbReference>
<feature type="domain" description="MHYT" evidence="3">
    <location>
        <begin position="6"/>
        <end position="196"/>
    </location>
</feature>
<dbReference type="Pfam" id="PF03707">
    <property type="entry name" value="MHYT"/>
    <property type="match status" value="2"/>
</dbReference>
<evidence type="ECO:0000259" key="3">
    <source>
        <dbReference type="PROSITE" id="PS50924"/>
    </source>
</evidence>
<name>A0A7X6LUW9_9NOCA</name>
<comment type="caution">
    <text evidence="4">The sequence shown here is derived from an EMBL/GenBank/DDBJ whole genome shotgun (WGS) entry which is preliminary data.</text>
</comment>
<reference evidence="4 5" key="1">
    <citation type="submission" date="2020-04" db="EMBL/GenBank/DDBJ databases">
        <title>MicrobeNet Type strains.</title>
        <authorList>
            <person name="Nicholson A.C."/>
        </authorList>
    </citation>
    <scope>NUCLEOTIDE SEQUENCE [LARGE SCALE GENOMIC DNA]</scope>
    <source>
        <strain evidence="4 5">DSM 44445</strain>
    </source>
</reference>
<evidence type="ECO:0000256" key="2">
    <source>
        <dbReference type="SAM" id="MobiDB-lite"/>
    </source>
</evidence>
<dbReference type="GO" id="GO:0016020">
    <property type="term" value="C:membrane"/>
    <property type="evidence" value="ECO:0007669"/>
    <property type="project" value="UniProtKB-UniRule"/>
</dbReference>
<keyword evidence="5" id="KW-1185">Reference proteome</keyword>
<gene>
    <name evidence="4" type="ORF">HGA07_04825</name>
</gene>
<dbReference type="PROSITE" id="PS50924">
    <property type="entry name" value="MHYT"/>
    <property type="match status" value="1"/>
</dbReference>
<protein>
    <recommendedName>
        <fullName evidence="3">MHYT domain-containing protein</fullName>
    </recommendedName>
</protein>
<accession>A0A7X6LUW9</accession>
<dbReference type="Proteomes" id="UP000523447">
    <property type="component" value="Unassembled WGS sequence"/>
</dbReference>